<dbReference type="HOGENOM" id="CLU_2498252_0_0_1"/>
<evidence type="ECO:0000313" key="2">
    <source>
        <dbReference type="Proteomes" id="UP000001194"/>
    </source>
</evidence>
<dbReference type="EMBL" id="DS547156">
    <property type="protein sequence ID" value="EDQ99953.1"/>
    <property type="molecule type" value="Genomic_DNA"/>
</dbReference>
<organism evidence="2">
    <name type="scientific">Laccaria bicolor (strain S238N-H82 / ATCC MYA-4686)</name>
    <name type="common">Bicoloured deceiver</name>
    <name type="synonym">Laccaria laccata var. bicolor</name>
    <dbReference type="NCBI Taxonomy" id="486041"/>
    <lineage>
        <taxon>Eukaryota</taxon>
        <taxon>Fungi</taxon>
        <taxon>Dikarya</taxon>
        <taxon>Basidiomycota</taxon>
        <taxon>Agaricomycotina</taxon>
        <taxon>Agaricomycetes</taxon>
        <taxon>Agaricomycetidae</taxon>
        <taxon>Agaricales</taxon>
        <taxon>Agaricineae</taxon>
        <taxon>Hydnangiaceae</taxon>
        <taxon>Laccaria</taxon>
    </lineage>
</organism>
<dbReference type="RefSeq" id="XP_001889364.1">
    <property type="nucleotide sequence ID" value="XM_001889329.1"/>
</dbReference>
<dbReference type="Proteomes" id="UP000001194">
    <property type="component" value="Unassembled WGS sequence"/>
</dbReference>
<accession>B0DZK4</accession>
<sequence length="86" mass="9736">MKTTAFHGNLYSALPQHLSSWYQHTAVQFQLSAPHDLAQLREHHHPSTTSLLTLVYDTRGKPCDYSHSKWFCFGSLARFTKCGVGS</sequence>
<dbReference type="GeneID" id="6085048"/>
<keyword evidence="2" id="KW-1185">Reference proteome</keyword>
<dbReference type="AlphaFoldDB" id="B0DZK4"/>
<reference evidence="1 2" key="1">
    <citation type="journal article" date="2008" name="Nature">
        <title>The genome of Laccaria bicolor provides insights into mycorrhizal symbiosis.</title>
        <authorList>
            <person name="Martin F."/>
            <person name="Aerts A."/>
            <person name="Ahren D."/>
            <person name="Brun A."/>
            <person name="Danchin E.G.J."/>
            <person name="Duchaussoy F."/>
            <person name="Gibon J."/>
            <person name="Kohler A."/>
            <person name="Lindquist E."/>
            <person name="Pereda V."/>
            <person name="Salamov A."/>
            <person name="Shapiro H.J."/>
            <person name="Wuyts J."/>
            <person name="Blaudez D."/>
            <person name="Buee M."/>
            <person name="Brokstein P."/>
            <person name="Canbaeck B."/>
            <person name="Cohen D."/>
            <person name="Courty P.E."/>
            <person name="Coutinho P.M."/>
            <person name="Delaruelle C."/>
            <person name="Detter J.C."/>
            <person name="Deveau A."/>
            <person name="DiFazio S."/>
            <person name="Duplessis S."/>
            <person name="Fraissinet-Tachet L."/>
            <person name="Lucic E."/>
            <person name="Frey-Klett P."/>
            <person name="Fourrey C."/>
            <person name="Feussner I."/>
            <person name="Gay G."/>
            <person name="Grimwood J."/>
            <person name="Hoegger P.J."/>
            <person name="Jain P."/>
            <person name="Kilaru S."/>
            <person name="Labbe J."/>
            <person name="Lin Y.C."/>
            <person name="Legue V."/>
            <person name="Le Tacon F."/>
            <person name="Marmeisse R."/>
            <person name="Melayah D."/>
            <person name="Montanini B."/>
            <person name="Muratet M."/>
            <person name="Nehls U."/>
            <person name="Niculita-Hirzel H."/>
            <person name="Oudot-Le Secq M.P."/>
            <person name="Peter M."/>
            <person name="Quesneville H."/>
            <person name="Rajashekar B."/>
            <person name="Reich M."/>
            <person name="Rouhier N."/>
            <person name="Schmutz J."/>
            <person name="Yin T."/>
            <person name="Chalot M."/>
            <person name="Henrissat B."/>
            <person name="Kuees U."/>
            <person name="Lucas S."/>
            <person name="Van de Peer Y."/>
            <person name="Podila G.K."/>
            <person name="Polle A."/>
            <person name="Pukkila P.J."/>
            <person name="Richardson P.M."/>
            <person name="Rouze P."/>
            <person name="Sanders I.R."/>
            <person name="Stajich J.E."/>
            <person name="Tunlid A."/>
            <person name="Tuskan G."/>
            <person name="Grigoriev I.V."/>
        </authorList>
    </citation>
    <scope>NUCLEOTIDE SEQUENCE [LARGE SCALE GENOMIC DNA]</scope>
    <source>
        <strain evidence="2">S238N-H82 / ATCC MYA-4686</strain>
    </source>
</reference>
<evidence type="ECO:0000313" key="1">
    <source>
        <dbReference type="EMBL" id="EDQ99953.1"/>
    </source>
</evidence>
<protein>
    <submittedName>
        <fullName evidence="1">Predicted protein</fullName>
    </submittedName>
</protein>
<dbReference type="InParanoid" id="B0DZK4"/>
<gene>
    <name evidence="1" type="ORF">LACBIDRAFT_315016</name>
</gene>
<proteinExistence type="predicted"/>
<name>B0DZK4_LACBS</name>
<dbReference type="KEGG" id="lbc:LACBIDRAFT_315016"/>